<protein>
    <submittedName>
        <fullName evidence="2">Uncharacterized protein</fullName>
    </submittedName>
</protein>
<organism evidence="2 3">
    <name type="scientific">Athelia psychrophila</name>
    <dbReference type="NCBI Taxonomy" id="1759441"/>
    <lineage>
        <taxon>Eukaryota</taxon>
        <taxon>Fungi</taxon>
        <taxon>Dikarya</taxon>
        <taxon>Basidiomycota</taxon>
        <taxon>Agaricomycotina</taxon>
        <taxon>Agaricomycetes</taxon>
        <taxon>Agaricomycetidae</taxon>
        <taxon>Atheliales</taxon>
        <taxon>Atheliaceae</taxon>
        <taxon>Athelia</taxon>
    </lineage>
</organism>
<evidence type="ECO:0000256" key="1">
    <source>
        <dbReference type="SAM" id="MobiDB-lite"/>
    </source>
</evidence>
<evidence type="ECO:0000313" key="2">
    <source>
        <dbReference type="EMBL" id="KZP13354.1"/>
    </source>
</evidence>
<dbReference type="Proteomes" id="UP000076532">
    <property type="component" value="Unassembled WGS sequence"/>
</dbReference>
<feature type="region of interest" description="Disordered" evidence="1">
    <location>
        <begin position="51"/>
        <end position="81"/>
    </location>
</feature>
<keyword evidence="3" id="KW-1185">Reference proteome</keyword>
<feature type="compositionally biased region" description="Acidic residues" evidence="1">
    <location>
        <begin position="69"/>
        <end position="81"/>
    </location>
</feature>
<proteinExistence type="predicted"/>
<dbReference type="EMBL" id="KV417634">
    <property type="protein sequence ID" value="KZP13354.1"/>
    <property type="molecule type" value="Genomic_DNA"/>
</dbReference>
<gene>
    <name evidence="2" type="ORF">FIBSPDRAFT_135759</name>
</gene>
<reference evidence="2 3" key="1">
    <citation type="journal article" date="2016" name="Mol. Biol. Evol.">
        <title>Comparative Genomics of Early-Diverging Mushroom-Forming Fungi Provides Insights into the Origins of Lignocellulose Decay Capabilities.</title>
        <authorList>
            <person name="Nagy L.G."/>
            <person name="Riley R."/>
            <person name="Tritt A."/>
            <person name="Adam C."/>
            <person name="Daum C."/>
            <person name="Floudas D."/>
            <person name="Sun H."/>
            <person name="Yadav J.S."/>
            <person name="Pangilinan J."/>
            <person name="Larsson K.H."/>
            <person name="Matsuura K."/>
            <person name="Barry K."/>
            <person name="Labutti K."/>
            <person name="Kuo R."/>
            <person name="Ohm R.A."/>
            <person name="Bhattacharya S.S."/>
            <person name="Shirouzu T."/>
            <person name="Yoshinaga Y."/>
            <person name="Martin F.M."/>
            <person name="Grigoriev I.V."/>
            <person name="Hibbett D.S."/>
        </authorList>
    </citation>
    <scope>NUCLEOTIDE SEQUENCE [LARGE SCALE GENOMIC DNA]</scope>
    <source>
        <strain evidence="2 3">CBS 109695</strain>
    </source>
</reference>
<dbReference type="AlphaFoldDB" id="A0A166C6Z2"/>
<sequence>MLGSHLARTENFSLQSQLNAPNFPRKLLCRGGACPACDLTTKLSHDLDPAYGTLPDSVPATPMHHAENGDENENLDGDFEDNGPGSTRLYLYLARPMLGQAATRAATLACQAKFNNDERQKHRTITKRSRRMFQRSLRRSPWSQVACQCGEWHGALQPQPHQRCIPSTKTSRPAQAMPFQARMARRHGGC</sequence>
<evidence type="ECO:0000313" key="3">
    <source>
        <dbReference type="Proteomes" id="UP000076532"/>
    </source>
</evidence>
<name>A0A166C6Z2_9AGAM</name>
<accession>A0A166C6Z2</accession>